<dbReference type="PIRSF" id="PIRSF004633">
    <property type="entry name" value="UCP_PLP_oxd"/>
    <property type="match status" value="1"/>
</dbReference>
<keyword evidence="4" id="KW-1185">Reference proteome</keyword>
<dbReference type="InterPro" id="IPR052019">
    <property type="entry name" value="F420H2_bilvrd_red/Heme_oxyg"/>
</dbReference>
<evidence type="ECO:0000313" key="4">
    <source>
        <dbReference type="Proteomes" id="UP000031549"/>
    </source>
</evidence>
<sequence length="162" mass="18559">MSKIEEAQAAYQNFTDEFQSVILSTVSEENQPNASYAPFVMDEAKNVYIFVSGLSPHTRNLYANSQACILFIDDESKSEQIFARRRLTFDCSASLIERETSEWNQIADRFEERFGDMIQVFRGLADFRIFKLTPHEGRFVIGFGAAYQITADDFNSLKHIKG</sequence>
<dbReference type="PANTHER" id="PTHR35176">
    <property type="entry name" value="HEME OXYGENASE HI_0854-RELATED"/>
    <property type="match status" value="1"/>
</dbReference>
<dbReference type="PANTHER" id="PTHR35176:SF6">
    <property type="entry name" value="HEME OXYGENASE HI_0854-RELATED"/>
    <property type="match status" value="1"/>
</dbReference>
<dbReference type="EMBL" id="JTCM02000100">
    <property type="protein sequence ID" value="NEU76228.1"/>
    <property type="molecule type" value="Genomic_DNA"/>
</dbReference>
<reference evidence="3 4" key="1">
    <citation type="journal article" date="2015" name="Genome Announc.">
        <title>Draft Genome Sequence of Cyanobacterium Hassallia byssoidea Strain VB512170, Isolated from Monuments in India.</title>
        <authorList>
            <person name="Singh D."/>
            <person name="Chandrababunaidu M.M."/>
            <person name="Panda A."/>
            <person name="Sen D."/>
            <person name="Bhattacharyya S."/>
            <person name="Adhikary S.P."/>
            <person name="Tripathy S."/>
        </authorList>
    </citation>
    <scope>NUCLEOTIDE SEQUENCE [LARGE SCALE GENOMIC DNA]</scope>
    <source>
        <strain evidence="3 4">VB512170</strain>
    </source>
</reference>
<organism evidence="3 4">
    <name type="scientific">Hassallia byssoidea VB512170</name>
    <dbReference type="NCBI Taxonomy" id="1304833"/>
    <lineage>
        <taxon>Bacteria</taxon>
        <taxon>Bacillati</taxon>
        <taxon>Cyanobacteriota</taxon>
        <taxon>Cyanophyceae</taxon>
        <taxon>Nostocales</taxon>
        <taxon>Tolypothrichaceae</taxon>
        <taxon>Hassallia</taxon>
    </lineage>
</organism>
<evidence type="ECO:0000256" key="1">
    <source>
        <dbReference type="ARBA" id="ARBA00023002"/>
    </source>
</evidence>
<dbReference type="Pfam" id="PF01243">
    <property type="entry name" value="PNPOx_N"/>
    <property type="match status" value="1"/>
</dbReference>
<keyword evidence="1" id="KW-0560">Oxidoreductase</keyword>
<dbReference type="InterPro" id="IPR014419">
    <property type="entry name" value="HutZ"/>
</dbReference>
<dbReference type="GO" id="GO:0070967">
    <property type="term" value="F:coenzyme F420 binding"/>
    <property type="evidence" value="ECO:0007669"/>
    <property type="project" value="TreeGrafter"/>
</dbReference>
<gene>
    <name evidence="3" type="ORF">PI95_027800</name>
</gene>
<comment type="caution">
    <text evidence="3">The sequence shown here is derived from an EMBL/GenBank/DDBJ whole genome shotgun (WGS) entry which is preliminary data.</text>
</comment>
<dbReference type="Gene3D" id="2.30.110.10">
    <property type="entry name" value="Electron Transport, Fmn-binding Protein, Chain A"/>
    <property type="match status" value="1"/>
</dbReference>
<feature type="domain" description="Pyridoxamine 5'-phosphate oxidase N-terminal" evidence="2">
    <location>
        <begin position="9"/>
        <end position="140"/>
    </location>
</feature>
<name>A0A846HH09_9CYAN</name>
<protein>
    <submittedName>
        <fullName evidence="3">HugZ family protein</fullName>
    </submittedName>
</protein>
<dbReference type="RefSeq" id="WP_039752586.1">
    <property type="nucleotide sequence ID" value="NZ_JTCM02000100.1"/>
</dbReference>
<dbReference type="Proteomes" id="UP000031549">
    <property type="component" value="Unassembled WGS sequence"/>
</dbReference>
<dbReference type="InterPro" id="IPR012349">
    <property type="entry name" value="Split_barrel_FMN-bd"/>
</dbReference>
<evidence type="ECO:0000259" key="2">
    <source>
        <dbReference type="Pfam" id="PF01243"/>
    </source>
</evidence>
<dbReference type="GO" id="GO:0005829">
    <property type="term" value="C:cytosol"/>
    <property type="evidence" value="ECO:0007669"/>
    <property type="project" value="TreeGrafter"/>
</dbReference>
<dbReference type="GO" id="GO:0016627">
    <property type="term" value="F:oxidoreductase activity, acting on the CH-CH group of donors"/>
    <property type="evidence" value="ECO:0007669"/>
    <property type="project" value="TreeGrafter"/>
</dbReference>
<proteinExistence type="predicted"/>
<dbReference type="InterPro" id="IPR011576">
    <property type="entry name" value="Pyridox_Oxase_N"/>
</dbReference>
<dbReference type="SUPFAM" id="SSF50475">
    <property type="entry name" value="FMN-binding split barrel"/>
    <property type="match status" value="1"/>
</dbReference>
<dbReference type="AlphaFoldDB" id="A0A846HH09"/>
<evidence type="ECO:0000313" key="3">
    <source>
        <dbReference type="EMBL" id="NEU76228.1"/>
    </source>
</evidence>
<accession>A0A846HH09</accession>